<feature type="domain" description="TPPC8 first Ig-like" evidence="1">
    <location>
        <begin position="33"/>
        <end position="127"/>
    </location>
</feature>
<proteinExistence type="predicted"/>
<dbReference type="PANTHER" id="PTHR12975:SF6">
    <property type="entry name" value="TRAFFICKING PROTEIN PARTICLE COMPLEX SUBUNIT 8"/>
    <property type="match status" value="1"/>
</dbReference>
<dbReference type="Pfam" id="PF24545">
    <property type="entry name" value="Ig_TPPC8_1st"/>
    <property type="match status" value="1"/>
</dbReference>
<dbReference type="PANTHER" id="PTHR12975">
    <property type="entry name" value="TRANSPORT PROTEIN TRAPP"/>
    <property type="match status" value="1"/>
</dbReference>
<evidence type="ECO:0000313" key="3">
    <source>
        <dbReference type="Proteomes" id="UP000601435"/>
    </source>
</evidence>
<accession>A0A812KCC1</accession>
<dbReference type="AlphaFoldDB" id="A0A812KCC1"/>
<keyword evidence="3" id="KW-1185">Reference proteome</keyword>
<name>A0A812KCC1_9DINO</name>
<organism evidence="2 3">
    <name type="scientific">Symbiodinium necroappetens</name>
    <dbReference type="NCBI Taxonomy" id="1628268"/>
    <lineage>
        <taxon>Eukaryota</taxon>
        <taxon>Sar</taxon>
        <taxon>Alveolata</taxon>
        <taxon>Dinophyceae</taxon>
        <taxon>Suessiales</taxon>
        <taxon>Symbiodiniaceae</taxon>
        <taxon>Symbiodinium</taxon>
    </lineage>
</organism>
<reference evidence="2" key="1">
    <citation type="submission" date="2021-02" db="EMBL/GenBank/DDBJ databases">
        <authorList>
            <person name="Dougan E. K."/>
            <person name="Rhodes N."/>
            <person name="Thang M."/>
            <person name="Chan C."/>
        </authorList>
    </citation>
    <scope>NUCLEOTIDE SEQUENCE</scope>
</reference>
<dbReference type="Proteomes" id="UP000601435">
    <property type="component" value="Unassembled WGS sequence"/>
</dbReference>
<dbReference type="InterPro" id="IPR058541">
    <property type="entry name" value="Ig_TPPC8_1st"/>
</dbReference>
<dbReference type="OrthoDB" id="411382at2759"/>
<protein>
    <submittedName>
        <fullName evidence="2">TRAPPC8 protein</fullName>
    </submittedName>
</protein>
<dbReference type="InterPro" id="IPR024420">
    <property type="entry name" value="TRAPP_III_complex_Trs85"/>
</dbReference>
<sequence length="378" mass="41565">MRVKWEIVGLTLRGRLLDSNNEPSADTQAVEFTAQDVELGPLESKQIRLAALPQREGLLQILGIRWTIFDCHKVVCERPFQLKGRRLRNTLEQRASKTGVYSGDLRLEIKVRSWKPRLQARLEGWPVQKEQSTEASDALLQGELRRCSLVITSDDLDCPLTLLQVATSHPQYLALEEPDTKSSKEISVRLTDEGIRLQGKLTTLFDAAAHELRLPVLLRVDTVGVHTLRLLILAEAEGPGGPKCDQRQWITLEEQVGIEPAVSVTARPSPSFTSDGRFIFTCLVENRAAAPVHVTGMSGFCDTGLVPLDLQAFTTGEPLIEPGDSVAWTAAKKCSRDASLSALPVAHAVGIKGIVSERIADEKECGTAGWDFRCSKGD</sequence>
<dbReference type="GO" id="GO:1990072">
    <property type="term" value="C:TRAPPIII protein complex"/>
    <property type="evidence" value="ECO:0007669"/>
    <property type="project" value="TreeGrafter"/>
</dbReference>
<gene>
    <name evidence="2" type="primary">TRAPPC8</name>
    <name evidence="2" type="ORF">SNEC2469_LOCUS2873</name>
</gene>
<dbReference type="EMBL" id="CAJNJA010007212">
    <property type="protein sequence ID" value="CAE7221771.1"/>
    <property type="molecule type" value="Genomic_DNA"/>
</dbReference>
<evidence type="ECO:0000259" key="1">
    <source>
        <dbReference type="Pfam" id="PF24545"/>
    </source>
</evidence>
<comment type="caution">
    <text evidence="2">The sequence shown here is derived from an EMBL/GenBank/DDBJ whole genome shotgun (WGS) entry which is preliminary data.</text>
</comment>
<dbReference type="PROSITE" id="PS50007">
    <property type="entry name" value="PIPLC_X_DOMAIN"/>
    <property type="match status" value="1"/>
</dbReference>
<evidence type="ECO:0000313" key="2">
    <source>
        <dbReference type="EMBL" id="CAE7221771.1"/>
    </source>
</evidence>